<reference evidence="3 4" key="1">
    <citation type="submission" date="2019-12" db="EMBL/GenBank/DDBJ databases">
        <title>Genomic-based taxomic classification of the family Erythrobacteraceae.</title>
        <authorList>
            <person name="Xu L."/>
        </authorList>
    </citation>
    <scope>NUCLEOTIDE SEQUENCE [LARGE SCALE GENOMIC DNA]</scope>
    <source>
        <strain evidence="3 4">MCCC 1A09962</strain>
    </source>
</reference>
<dbReference type="InterPro" id="IPR003594">
    <property type="entry name" value="HATPase_dom"/>
</dbReference>
<gene>
    <name evidence="3" type="ORF">GRI38_09915</name>
</gene>
<evidence type="ECO:0000259" key="2">
    <source>
        <dbReference type="PROSITE" id="PS50109"/>
    </source>
</evidence>
<dbReference type="InterPro" id="IPR005467">
    <property type="entry name" value="His_kinase_dom"/>
</dbReference>
<protein>
    <recommendedName>
        <fullName evidence="2">Histidine kinase domain-containing protein</fullName>
    </recommendedName>
</protein>
<name>A0A844ZKX6_9SPHN</name>
<dbReference type="Gene3D" id="3.30.565.10">
    <property type="entry name" value="Histidine kinase-like ATPase, C-terminal domain"/>
    <property type="match status" value="1"/>
</dbReference>
<evidence type="ECO:0000313" key="3">
    <source>
        <dbReference type="EMBL" id="MXO86339.1"/>
    </source>
</evidence>
<dbReference type="OrthoDB" id="9815202at2"/>
<organism evidence="3 4">
    <name type="scientific">Parapontixanthobacter aurantiacus</name>
    <dbReference type="NCBI Taxonomy" id="1463599"/>
    <lineage>
        <taxon>Bacteria</taxon>
        <taxon>Pseudomonadati</taxon>
        <taxon>Pseudomonadota</taxon>
        <taxon>Alphaproteobacteria</taxon>
        <taxon>Sphingomonadales</taxon>
        <taxon>Erythrobacteraceae</taxon>
        <taxon>Parapontixanthobacter</taxon>
    </lineage>
</organism>
<dbReference type="EMBL" id="WTYW01000002">
    <property type="protein sequence ID" value="MXO86339.1"/>
    <property type="molecule type" value="Genomic_DNA"/>
</dbReference>
<keyword evidence="1" id="KW-0175">Coiled coil</keyword>
<dbReference type="SUPFAM" id="SSF55874">
    <property type="entry name" value="ATPase domain of HSP90 chaperone/DNA topoisomerase II/histidine kinase"/>
    <property type="match status" value="1"/>
</dbReference>
<dbReference type="SMART" id="SM00387">
    <property type="entry name" value="HATPase_c"/>
    <property type="match status" value="1"/>
</dbReference>
<keyword evidence="4" id="KW-1185">Reference proteome</keyword>
<dbReference type="AlphaFoldDB" id="A0A844ZKX6"/>
<accession>A0A844ZKX6</accession>
<proteinExistence type="predicted"/>
<dbReference type="Proteomes" id="UP000433104">
    <property type="component" value="Unassembled WGS sequence"/>
</dbReference>
<dbReference type="PROSITE" id="PS50109">
    <property type="entry name" value="HIS_KIN"/>
    <property type="match status" value="1"/>
</dbReference>
<evidence type="ECO:0000256" key="1">
    <source>
        <dbReference type="SAM" id="Coils"/>
    </source>
</evidence>
<comment type="caution">
    <text evidence="3">The sequence shown here is derived from an EMBL/GenBank/DDBJ whole genome shotgun (WGS) entry which is preliminary data.</text>
</comment>
<evidence type="ECO:0000313" key="4">
    <source>
        <dbReference type="Proteomes" id="UP000433104"/>
    </source>
</evidence>
<dbReference type="InterPro" id="IPR036890">
    <property type="entry name" value="HATPase_C_sf"/>
</dbReference>
<dbReference type="CDD" id="cd00075">
    <property type="entry name" value="HATPase"/>
    <property type="match status" value="1"/>
</dbReference>
<sequence length="579" mass="65136">MIYRDGLRVLPYGREDNDFFEIESKRSKNAGRYFWNHRQMFGRIALTRRSNPNLRDKAGREGFIDNVAAKTFRAVVENILEQSARRYFGSASDIRTPRLEEIRESNRAGRAKEEAKKLRERERKLFQAELDAAEALLPGLREEVAQASETLAIQDDADIAKAAERLSDWRERLAEAELRPQPSGTARLNKRYQAARSSAKSIALSIAEFDNVFRDRIEEFEAADPAAVLERQTEAAVSAVRKQVQAFQSDIEAMQREQYGGVRELALMRLGEFRRETAAIAANLQTGNFDLAKSVEAVRLLRDRWTVENRRLFGTYLSALGAVKDEIDLETLASVQSEELREAASELDRLTALAQLGIAVEIAAHDLADFDEMATSGIAALPESIRNSEAVRDIRLGIEGLTDQLRFLSPLRLSGDKVQRWIEGREIEDFVRRFFAPTLARAGIDFSATPAFEVVQLYERPARVFPVFLNLVNNAIYWVSTAPRSTRRILLDVAGDELLVSDSGPGVEEEDREHIFNLFFTRKKRSGRGVGLYLARANLAAGGHSLRYVGEDDEPPLEGATFYLGFNNIRMAEEIGGDG</sequence>
<feature type="domain" description="Histidine kinase" evidence="2">
    <location>
        <begin position="461"/>
        <end position="570"/>
    </location>
</feature>
<dbReference type="RefSeq" id="WP_160683035.1">
    <property type="nucleotide sequence ID" value="NZ_WTYW01000002.1"/>
</dbReference>
<feature type="coiled-coil region" evidence="1">
    <location>
        <begin position="108"/>
        <end position="179"/>
    </location>
</feature>
<dbReference type="Pfam" id="PF02518">
    <property type="entry name" value="HATPase_c"/>
    <property type="match status" value="1"/>
</dbReference>